<dbReference type="Proteomes" id="UP000269154">
    <property type="component" value="Unassembled WGS sequence"/>
</dbReference>
<comment type="caution">
    <text evidence="1">The sequence shown here is derived from an EMBL/GenBank/DDBJ whole genome shotgun (WGS) entry which is preliminary data.</text>
</comment>
<name>A0A3N6N8S6_9CYAN</name>
<organism evidence="1 2">
    <name type="scientific">Okeania hirsuta</name>
    <dbReference type="NCBI Taxonomy" id="1458930"/>
    <lineage>
        <taxon>Bacteria</taxon>
        <taxon>Bacillati</taxon>
        <taxon>Cyanobacteriota</taxon>
        <taxon>Cyanophyceae</taxon>
        <taxon>Oscillatoriophycideae</taxon>
        <taxon>Oscillatoriales</taxon>
        <taxon>Microcoleaceae</taxon>
        <taxon>Okeania</taxon>
    </lineage>
</organism>
<accession>A0A3N6N8S6</accession>
<sequence length="60" mass="6783">MSRSQKFNRGAVGLATYRSQKLKDVGWVDGGNPKNCLNKQQHLTKIGICWVARSLNPTYF</sequence>
<dbReference type="EMBL" id="RCBY01000394">
    <property type="protein sequence ID" value="RQH21163.1"/>
    <property type="molecule type" value="Genomic_DNA"/>
</dbReference>
<dbReference type="AlphaFoldDB" id="A0A3N6N8S6"/>
<gene>
    <name evidence="1" type="ORF">D5R40_31555</name>
</gene>
<evidence type="ECO:0000313" key="2">
    <source>
        <dbReference type="Proteomes" id="UP000269154"/>
    </source>
</evidence>
<keyword evidence="2" id="KW-1185">Reference proteome</keyword>
<protein>
    <submittedName>
        <fullName evidence="1">Uncharacterized protein</fullName>
    </submittedName>
</protein>
<dbReference type="RefSeq" id="WP_124146870.1">
    <property type="nucleotide sequence ID" value="NZ_CAWOLW010000328.1"/>
</dbReference>
<proteinExistence type="predicted"/>
<evidence type="ECO:0000313" key="1">
    <source>
        <dbReference type="EMBL" id="RQH21163.1"/>
    </source>
</evidence>
<reference evidence="1 2" key="1">
    <citation type="journal article" date="2018" name="ACS Chem. Biol.">
        <title>Ketoreductase domain dysfunction expands chemodiversity: malyngamide biosynthesis in the cyanobacterium Okeania hirsuta.</title>
        <authorList>
            <person name="Moss N.A."/>
            <person name="Leao T."/>
            <person name="Rankin M."/>
            <person name="McCullough T.M."/>
            <person name="Qu P."/>
            <person name="Korobeynikov A."/>
            <person name="Smith J.L."/>
            <person name="Gerwick L."/>
            <person name="Gerwick W.H."/>
        </authorList>
    </citation>
    <scope>NUCLEOTIDE SEQUENCE [LARGE SCALE GENOMIC DNA]</scope>
    <source>
        <strain evidence="1 2">PAB10Feb10-1</strain>
    </source>
</reference>